<comment type="caution">
    <text evidence="2">The sequence shown here is derived from an EMBL/GenBank/DDBJ whole genome shotgun (WGS) entry which is preliminary data.</text>
</comment>
<dbReference type="GO" id="GO:0016491">
    <property type="term" value="F:oxidoreductase activity"/>
    <property type="evidence" value="ECO:0007669"/>
    <property type="project" value="InterPro"/>
</dbReference>
<dbReference type="Proteomes" id="UP001172101">
    <property type="component" value="Unassembled WGS sequence"/>
</dbReference>
<dbReference type="GeneID" id="85331175"/>
<dbReference type="InterPro" id="IPR044053">
    <property type="entry name" value="AsaB-like"/>
</dbReference>
<dbReference type="RefSeq" id="XP_060298460.1">
    <property type="nucleotide sequence ID" value="XM_060447905.1"/>
</dbReference>
<gene>
    <name evidence="2" type="ORF">B0T26DRAFT_870582</name>
</gene>
<proteinExistence type="inferred from homology"/>
<name>A0AA40AV43_9PEZI</name>
<dbReference type="PANTHER" id="PTHR34598:SF3">
    <property type="entry name" value="OXIDOREDUCTASE AN1597"/>
    <property type="match status" value="1"/>
</dbReference>
<reference evidence="2" key="1">
    <citation type="submission" date="2023-06" db="EMBL/GenBank/DDBJ databases">
        <title>Genome-scale phylogeny and comparative genomics of the fungal order Sordariales.</title>
        <authorList>
            <consortium name="Lawrence Berkeley National Laboratory"/>
            <person name="Hensen N."/>
            <person name="Bonometti L."/>
            <person name="Westerberg I."/>
            <person name="Brannstrom I.O."/>
            <person name="Guillou S."/>
            <person name="Cros-Aarteil S."/>
            <person name="Calhoun S."/>
            <person name="Haridas S."/>
            <person name="Kuo A."/>
            <person name="Mondo S."/>
            <person name="Pangilinan J."/>
            <person name="Riley R."/>
            <person name="LaButti K."/>
            <person name="Andreopoulos B."/>
            <person name="Lipzen A."/>
            <person name="Chen C."/>
            <person name="Yanf M."/>
            <person name="Daum C."/>
            <person name="Ng V."/>
            <person name="Clum A."/>
            <person name="Steindorff A."/>
            <person name="Ohm R."/>
            <person name="Martin F."/>
            <person name="Silar P."/>
            <person name="Natvig D."/>
            <person name="Lalanne C."/>
            <person name="Gautier V."/>
            <person name="Ament-velasquez S.L."/>
            <person name="Kruys A."/>
            <person name="Hutchinson M.I."/>
            <person name="Powell A.J."/>
            <person name="Barry K."/>
            <person name="Miller A.N."/>
            <person name="Grigoriev I.V."/>
            <person name="Debuchy R."/>
            <person name="Gladieux P."/>
            <person name="Thoren M.H."/>
            <person name="Johannesson H."/>
        </authorList>
    </citation>
    <scope>NUCLEOTIDE SEQUENCE</scope>
    <source>
        <strain evidence="2">SMH2392-1A</strain>
    </source>
</reference>
<evidence type="ECO:0000313" key="2">
    <source>
        <dbReference type="EMBL" id="KAK0722536.1"/>
    </source>
</evidence>
<organism evidence="2 3">
    <name type="scientific">Lasiosphaeria miniovina</name>
    <dbReference type="NCBI Taxonomy" id="1954250"/>
    <lineage>
        <taxon>Eukaryota</taxon>
        <taxon>Fungi</taxon>
        <taxon>Dikarya</taxon>
        <taxon>Ascomycota</taxon>
        <taxon>Pezizomycotina</taxon>
        <taxon>Sordariomycetes</taxon>
        <taxon>Sordariomycetidae</taxon>
        <taxon>Sordariales</taxon>
        <taxon>Lasiosphaeriaceae</taxon>
        <taxon>Lasiosphaeria</taxon>
    </lineage>
</organism>
<evidence type="ECO:0000313" key="3">
    <source>
        <dbReference type="Proteomes" id="UP001172101"/>
    </source>
</evidence>
<protein>
    <submittedName>
        <fullName evidence="2">Uncharacterized protein</fullName>
    </submittedName>
</protein>
<dbReference type="EMBL" id="JAUIRO010000003">
    <property type="protein sequence ID" value="KAK0722536.1"/>
    <property type="molecule type" value="Genomic_DNA"/>
</dbReference>
<evidence type="ECO:0000256" key="1">
    <source>
        <dbReference type="ARBA" id="ARBA00023604"/>
    </source>
</evidence>
<dbReference type="AlphaFoldDB" id="A0AA40AV43"/>
<dbReference type="PANTHER" id="PTHR34598">
    <property type="entry name" value="BLL6449 PROTEIN"/>
    <property type="match status" value="1"/>
</dbReference>
<accession>A0AA40AV43</accession>
<sequence>MNCGGMEDSFSLDTHGFSFPKHKSALEPDDFHNRQKVESTYLLECEQILRRLIPDVDQVFIYNWRLRCSSDQKMEGSVINFSDPTSPLGAAVHVHVDQSAPSIVERIEVYLPEQASRLLRGRVQHINIWRPIRGPILVETSRISRQFAGDSLFPMYQDGYRWHYLADPRDDEMLVFKSFDSQPDVTGYAAHYSFKVPDKSGSLKPRNSVEVRALVFMYPPDGFDEDSGYTE</sequence>
<keyword evidence="3" id="KW-1185">Reference proteome</keyword>
<comment type="similarity">
    <text evidence="1">Belongs to the asaB hydroxylase/desaturase family.</text>
</comment>